<dbReference type="Gene3D" id="3.20.20.190">
    <property type="entry name" value="Phosphatidylinositol (PI) phosphodiesterase"/>
    <property type="match status" value="1"/>
</dbReference>
<evidence type="ECO:0000256" key="15">
    <source>
        <dbReference type="RuleBase" id="RU361133"/>
    </source>
</evidence>
<reference evidence="20" key="3">
    <citation type="submission" date="2025-09" db="UniProtKB">
        <authorList>
            <consortium name="Ensembl"/>
        </authorList>
    </citation>
    <scope>IDENTIFICATION</scope>
</reference>
<dbReference type="GO" id="GO:0005509">
    <property type="term" value="F:calcium ion binding"/>
    <property type="evidence" value="ECO:0007669"/>
    <property type="project" value="InterPro"/>
</dbReference>
<feature type="domain" description="EF-hand" evidence="19">
    <location>
        <begin position="155"/>
        <end position="190"/>
    </location>
</feature>
<dbReference type="Gene3D" id="2.60.40.150">
    <property type="entry name" value="C2 domain"/>
    <property type="match status" value="1"/>
</dbReference>
<evidence type="ECO:0000256" key="3">
    <source>
        <dbReference type="ARBA" id="ARBA00004496"/>
    </source>
</evidence>
<dbReference type="SMART" id="SM00148">
    <property type="entry name" value="PLCXc"/>
    <property type="match status" value="1"/>
</dbReference>
<dbReference type="AlphaFoldDB" id="A0A3B4EIK6"/>
<dbReference type="CDD" id="cd00275">
    <property type="entry name" value="C2_PLC_like"/>
    <property type="match status" value="1"/>
</dbReference>
<evidence type="ECO:0000256" key="13">
    <source>
        <dbReference type="ARBA" id="ARBA00023224"/>
    </source>
</evidence>
<evidence type="ECO:0000256" key="12">
    <source>
        <dbReference type="ARBA" id="ARBA00023136"/>
    </source>
</evidence>
<evidence type="ECO:0000256" key="7">
    <source>
        <dbReference type="ARBA" id="ARBA00022737"/>
    </source>
</evidence>
<keyword evidence="7" id="KW-0677">Repeat</keyword>
<keyword evidence="6" id="KW-0479">Metal-binding</keyword>
<comment type="cofactor">
    <cofactor evidence="1">
        <name>Ca(2+)</name>
        <dbReference type="ChEBI" id="CHEBI:29108"/>
    </cofactor>
</comment>
<keyword evidence="13" id="KW-0807">Transducer</keyword>
<evidence type="ECO:0000256" key="4">
    <source>
        <dbReference type="ARBA" id="ARBA00012368"/>
    </source>
</evidence>
<evidence type="ECO:0000256" key="6">
    <source>
        <dbReference type="ARBA" id="ARBA00022723"/>
    </source>
</evidence>
<dbReference type="STRING" id="42514.ENSPNAP00000035129"/>
<keyword evidence="11 15" id="KW-0443">Lipid metabolism</keyword>
<feature type="domain" description="PI-PLC Y-box" evidence="18">
    <location>
        <begin position="496"/>
        <end position="610"/>
    </location>
</feature>
<evidence type="ECO:0000256" key="9">
    <source>
        <dbReference type="ARBA" id="ARBA00022837"/>
    </source>
</evidence>
<keyword evidence="5" id="KW-0963">Cytoplasm</keyword>
<dbReference type="GO" id="GO:0004435">
    <property type="term" value="F:phosphatidylinositol-4,5-bisphosphate phospholipase C activity"/>
    <property type="evidence" value="ECO:0007669"/>
    <property type="project" value="UniProtKB-EC"/>
</dbReference>
<evidence type="ECO:0000256" key="11">
    <source>
        <dbReference type="ARBA" id="ARBA00023098"/>
    </source>
</evidence>
<keyword evidence="8 15" id="KW-0378">Hydrolase</keyword>
<dbReference type="InterPro" id="IPR018247">
    <property type="entry name" value="EF_Hand_1_Ca_BS"/>
</dbReference>
<dbReference type="InterPro" id="IPR001711">
    <property type="entry name" value="PLipase_C_Pinositol-sp_Y"/>
</dbReference>
<feature type="domain" description="EF-hand" evidence="19">
    <location>
        <begin position="191"/>
        <end position="226"/>
    </location>
</feature>
<dbReference type="FunFam" id="2.30.29.30:FF:000088">
    <property type="entry name" value="Phosphoinositide phospholipase C"/>
    <property type="match status" value="1"/>
</dbReference>
<dbReference type="GeneTree" id="ENSGT00940000156993"/>
<dbReference type="Proteomes" id="UP001501920">
    <property type="component" value="Chromosome 13"/>
</dbReference>
<evidence type="ECO:0000313" key="20">
    <source>
        <dbReference type="Ensembl" id="ENSPNAP00000035129.2"/>
    </source>
</evidence>
<dbReference type="InterPro" id="IPR011993">
    <property type="entry name" value="PH-like_dom_sf"/>
</dbReference>
<evidence type="ECO:0000256" key="5">
    <source>
        <dbReference type="ARBA" id="ARBA00022490"/>
    </source>
</evidence>
<evidence type="ECO:0000256" key="16">
    <source>
        <dbReference type="SAM" id="MobiDB-lite"/>
    </source>
</evidence>
<evidence type="ECO:0000256" key="2">
    <source>
        <dbReference type="ARBA" id="ARBA00004170"/>
    </source>
</evidence>
<dbReference type="PROSITE" id="PS50004">
    <property type="entry name" value="C2"/>
    <property type="match status" value="1"/>
</dbReference>
<dbReference type="OMA" id="MLHGSSM"/>
<dbReference type="Pfam" id="PF00388">
    <property type="entry name" value="PI-PLC-X"/>
    <property type="match status" value="1"/>
</dbReference>
<comment type="subcellular location">
    <subcellularLocation>
        <location evidence="3">Cytoplasm</location>
    </subcellularLocation>
    <subcellularLocation>
        <location evidence="2">Membrane</location>
        <topology evidence="2">Peripheral membrane protein</topology>
    </subcellularLocation>
</comment>
<evidence type="ECO:0000259" key="19">
    <source>
        <dbReference type="PROSITE" id="PS50222"/>
    </source>
</evidence>
<dbReference type="PROSITE" id="PS50222">
    <property type="entry name" value="EF_HAND_2"/>
    <property type="match status" value="2"/>
</dbReference>
<feature type="domain" description="C2" evidence="17">
    <location>
        <begin position="611"/>
        <end position="740"/>
    </location>
</feature>
<feature type="region of interest" description="Disordered" evidence="16">
    <location>
        <begin position="449"/>
        <end position="489"/>
    </location>
</feature>
<dbReference type="InterPro" id="IPR000008">
    <property type="entry name" value="C2_dom"/>
</dbReference>
<keyword evidence="21" id="KW-1185">Reference proteome</keyword>
<protein>
    <recommendedName>
        <fullName evidence="4 15">Phosphoinositide phospholipase C</fullName>
        <ecNumber evidence="4 15">3.1.4.11</ecNumber>
    </recommendedName>
</protein>
<dbReference type="GO" id="GO:0016042">
    <property type="term" value="P:lipid catabolic process"/>
    <property type="evidence" value="ECO:0007669"/>
    <property type="project" value="UniProtKB-KW"/>
</dbReference>
<dbReference type="EC" id="3.1.4.11" evidence="4 15"/>
<dbReference type="InterPro" id="IPR017946">
    <property type="entry name" value="PLC-like_Pdiesterase_TIM-brl"/>
</dbReference>
<dbReference type="GO" id="GO:0005737">
    <property type="term" value="C:cytoplasm"/>
    <property type="evidence" value="ECO:0007669"/>
    <property type="project" value="UniProtKB-SubCell"/>
</dbReference>
<dbReference type="GO" id="GO:0005886">
    <property type="term" value="C:plasma membrane"/>
    <property type="evidence" value="ECO:0007669"/>
    <property type="project" value="TreeGrafter"/>
</dbReference>
<comment type="catalytic activity">
    <reaction evidence="14">
        <text>a 1,2-diacyl-sn-glycero-3-phospho-(1D-myo-inositol-4,5-bisphosphate) + H2O = 1D-myo-inositol 1,4,5-trisphosphate + a 1,2-diacyl-sn-glycerol + H(+)</text>
        <dbReference type="Rhea" id="RHEA:33179"/>
        <dbReference type="ChEBI" id="CHEBI:15377"/>
        <dbReference type="ChEBI" id="CHEBI:15378"/>
        <dbReference type="ChEBI" id="CHEBI:17815"/>
        <dbReference type="ChEBI" id="CHEBI:58456"/>
        <dbReference type="ChEBI" id="CHEBI:203600"/>
        <dbReference type="EC" id="3.1.4.11"/>
    </reaction>
    <physiologicalReaction direction="left-to-right" evidence="14">
        <dbReference type="Rhea" id="RHEA:33180"/>
    </physiologicalReaction>
</comment>
<keyword evidence="9" id="KW-0106">Calcium</keyword>
<dbReference type="PROSITE" id="PS00018">
    <property type="entry name" value="EF_HAND_1"/>
    <property type="match status" value="2"/>
</dbReference>
<sequence>NIHHEELRSPISVSVPFSLSLSVGVQDDEDVKMMLQGSTMLKVRSPHWQRRRTLKLLDDGVTVHCESNKSFSKPKTFSVMEVECVREGCQSETLRRLASSLPEEQCLTIVFKGGRKSLDLQCHSREEVQHWARGIRTLQERVNNMSQTEKLDQYPSAAIVILTIQQADLNHDGKMTYDEVQTLLQMINIDLNEQYAFSLFKKCDQSANGRLEYGEIELFCRELLRRPELDAVFRQYSSNSRVLSTVDLRDFLNDQGEDNTLVHAQSLILTYELNDWAKKNQLMTANGFTMYMLSKENDVFDPEHGRVYQDMSRPLSNYFISSSHNTYLTKDQLVGESSTDPYIRALSHGCRCVELDCWDGDKEPLIYHGHTLTSKVPFREVVETIAEYAFKASPYPLILSLENHCSVEQQTIMARQLRSILGDKLLTKPLNDQLSESLPSPEELKGKILVKGKKERVEQESSSSSESSCSEDESKAEGKAKGKKEGKKVSKLSPELSDLVVYTRSVPFKGFDQAAKKLPNEMSSFSESEALKHIKNSGKFFVRHNSRQLSRIYPSGQRLQSSNYNPQDMWNAGCQIVALNFQTDGEQMDLNRGRFLPNGHCGYVLKPSFLCQPDSEFNPENTGGGPGHNPTLLTIKVISAQQLPKPDTEKLNSIVDPMVWVETHGAPIDNNKKKTHRIDNNGFNPRWDCTFKFLLHVPELVLIRFVVEDHDYTARNEFLGQFTLPFTSIRTGYRHVRLLKADGSSLSPASLFIHVKVTPNYGSPKHAASPKA</sequence>
<dbReference type="InterPro" id="IPR035892">
    <property type="entry name" value="C2_domain_sf"/>
</dbReference>
<evidence type="ECO:0000256" key="10">
    <source>
        <dbReference type="ARBA" id="ARBA00022963"/>
    </source>
</evidence>
<evidence type="ECO:0000256" key="14">
    <source>
        <dbReference type="ARBA" id="ARBA00023674"/>
    </source>
</evidence>
<evidence type="ECO:0000256" key="8">
    <source>
        <dbReference type="ARBA" id="ARBA00022801"/>
    </source>
</evidence>
<evidence type="ECO:0000259" key="18">
    <source>
        <dbReference type="PROSITE" id="PS50008"/>
    </source>
</evidence>
<name>A0A3B4EIK6_PYGNA</name>
<dbReference type="Pfam" id="PF14788">
    <property type="entry name" value="EF-hand_10"/>
    <property type="match status" value="1"/>
</dbReference>
<dbReference type="InterPro" id="IPR011992">
    <property type="entry name" value="EF-hand-dom_pair"/>
</dbReference>
<dbReference type="Gene3D" id="2.30.29.30">
    <property type="entry name" value="Pleckstrin-homology domain (PH domain)/Phosphotyrosine-binding domain (PTB)"/>
    <property type="match status" value="1"/>
</dbReference>
<dbReference type="InterPro" id="IPR002048">
    <property type="entry name" value="EF_hand_dom"/>
</dbReference>
<dbReference type="PANTHER" id="PTHR10336">
    <property type="entry name" value="PHOSPHOINOSITIDE-SPECIFIC PHOSPHOLIPASE C FAMILY PROTEIN"/>
    <property type="match status" value="1"/>
</dbReference>
<dbReference type="GO" id="GO:0035556">
    <property type="term" value="P:intracellular signal transduction"/>
    <property type="evidence" value="ECO:0007669"/>
    <property type="project" value="InterPro"/>
</dbReference>
<dbReference type="PROSITE" id="PS50007">
    <property type="entry name" value="PIPLC_X_DOMAIN"/>
    <property type="match status" value="1"/>
</dbReference>
<evidence type="ECO:0000259" key="17">
    <source>
        <dbReference type="PROSITE" id="PS50004"/>
    </source>
</evidence>
<dbReference type="InterPro" id="IPR039504">
    <property type="entry name" value="PLC-delta3_EF-hand"/>
</dbReference>
<reference evidence="20" key="2">
    <citation type="submission" date="2025-08" db="UniProtKB">
        <authorList>
            <consortium name="Ensembl"/>
        </authorList>
    </citation>
    <scope>IDENTIFICATION</scope>
</reference>
<dbReference type="PANTHER" id="PTHR10336:SF153">
    <property type="entry name" value="PHOSPHOINOSITIDE PHOSPHOLIPASE C"/>
    <property type="match status" value="1"/>
</dbReference>
<organism evidence="20 21">
    <name type="scientific">Pygocentrus nattereri</name>
    <name type="common">Red-bellied piranha</name>
    <dbReference type="NCBI Taxonomy" id="42514"/>
    <lineage>
        <taxon>Eukaryota</taxon>
        <taxon>Metazoa</taxon>
        <taxon>Chordata</taxon>
        <taxon>Craniata</taxon>
        <taxon>Vertebrata</taxon>
        <taxon>Euteleostomi</taxon>
        <taxon>Actinopterygii</taxon>
        <taxon>Neopterygii</taxon>
        <taxon>Teleostei</taxon>
        <taxon>Ostariophysi</taxon>
        <taxon>Characiformes</taxon>
        <taxon>Characoidei</taxon>
        <taxon>Pygocentrus</taxon>
    </lineage>
</organism>
<dbReference type="Ensembl" id="ENSPNAT00000038980.2">
    <property type="protein sequence ID" value="ENSPNAP00000035129.2"/>
    <property type="gene ID" value="ENSPNAG00000025090.2"/>
</dbReference>
<dbReference type="FunFam" id="2.60.40.150:FF:000058">
    <property type="entry name" value="Phosphoinositide phospholipase C"/>
    <property type="match status" value="1"/>
</dbReference>
<dbReference type="InterPro" id="IPR001192">
    <property type="entry name" value="PI-PLC_fam"/>
</dbReference>
<dbReference type="SUPFAM" id="SSF49562">
    <property type="entry name" value="C2 domain (Calcium/lipid-binding domain, CaLB)"/>
    <property type="match status" value="1"/>
</dbReference>
<dbReference type="Gene3D" id="1.10.238.10">
    <property type="entry name" value="EF-hand"/>
    <property type="match status" value="2"/>
</dbReference>
<accession>A0A3B4EIK6</accession>
<keyword evidence="12" id="KW-0472">Membrane</keyword>
<dbReference type="SMART" id="SM00149">
    <property type="entry name" value="PLCYc"/>
    <property type="match status" value="1"/>
</dbReference>
<proteinExistence type="predicted"/>
<dbReference type="FunFam" id="1.10.238.10:FF:000005">
    <property type="entry name" value="Phosphoinositide phospholipase C"/>
    <property type="match status" value="1"/>
</dbReference>
<reference evidence="20 21" key="1">
    <citation type="submission" date="2020-10" db="EMBL/GenBank/DDBJ databases">
        <title>Pygocentrus nattereri (red-bellied piranha) genome, fPygNat1, primary haplotype.</title>
        <authorList>
            <person name="Myers G."/>
            <person name="Meyer A."/>
            <person name="Karagic N."/>
            <person name="Pippel M."/>
            <person name="Winkler S."/>
            <person name="Tracey A."/>
            <person name="Wood J."/>
            <person name="Formenti G."/>
            <person name="Howe K."/>
            <person name="Fedrigo O."/>
            <person name="Jarvis E.D."/>
        </authorList>
    </citation>
    <scope>NUCLEOTIDE SEQUENCE [LARGE SCALE GENOMIC DNA]</scope>
</reference>
<dbReference type="PROSITE" id="PS50008">
    <property type="entry name" value="PIPLC_Y_DOMAIN"/>
    <property type="match status" value="1"/>
</dbReference>
<dbReference type="Pfam" id="PF00387">
    <property type="entry name" value="PI-PLC-Y"/>
    <property type="match status" value="1"/>
</dbReference>
<dbReference type="InterPro" id="IPR000909">
    <property type="entry name" value="PLipase_C_PInositol-sp_X_dom"/>
</dbReference>
<keyword evidence="10 15" id="KW-0442">Lipid degradation</keyword>
<dbReference type="PRINTS" id="PR00390">
    <property type="entry name" value="PHPHLIPASEC"/>
</dbReference>
<dbReference type="SUPFAM" id="SSF50729">
    <property type="entry name" value="PH domain-like"/>
    <property type="match status" value="1"/>
</dbReference>
<evidence type="ECO:0000313" key="21">
    <source>
        <dbReference type="Proteomes" id="UP001501920"/>
    </source>
</evidence>
<dbReference type="FunFam" id="3.20.20.190:FF:000022">
    <property type="entry name" value="Phosphoinositide phospholipase C"/>
    <property type="match status" value="1"/>
</dbReference>
<dbReference type="SMART" id="SM00239">
    <property type="entry name" value="C2"/>
    <property type="match status" value="1"/>
</dbReference>
<dbReference type="Pfam" id="PF00168">
    <property type="entry name" value="C2"/>
    <property type="match status" value="1"/>
</dbReference>
<dbReference type="SUPFAM" id="SSF47473">
    <property type="entry name" value="EF-hand"/>
    <property type="match status" value="1"/>
</dbReference>
<dbReference type="SUPFAM" id="SSF51695">
    <property type="entry name" value="PLC-like phosphodiesterases"/>
    <property type="match status" value="1"/>
</dbReference>
<evidence type="ECO:0000256" key="1">
    <source>
        <dbReference type="ARBA" id="ARBA00001913"/>
    </source>
</evidence>